<evidence type="ECO:0000313" key="1">
    <source>
        <dbReference type="EMBL" id="MCG7981047.1"/>
    </source>
</evidence>
<protein>
    <submittedName>
        <fullName evidence="1">Uncharacterized protein</fullName>
    </submittedName>
</protein>
<organism evidence="1 2">
    <name type="scientific">Candidatus Thiodiazotropha taylori</name>
    <dbReference type="NCBI Taxonomy" id="2792791"/>
    <lineage>
        <taxon>Bacteria</taxon>
        <taxon>Pseudomonadati</taxon>
        <taxon>Pseudomonadota</taxon>
        <taxon>Gammaproteobacteria</taxon>
        <taxon>Chromatiales</taxon>
        <taxon>Sedimenticolaceae</taxon>
        <taxon>Candidatus Thiodiazotropha</taxon>
    </lineage>
</organism>
<accession>A0A9E4NQ66</accession>
<dbReference type="EMBL" id="JAEPCR010000188">
    <property type="protein sequence ID" value="MCG7981047.1"/>
    <property type="molecule type" value="Genomic_DNA"/>
</dbReference>
<name>A0A9E4NQ66_9GAMM</name>
<evidence type="ECO:0000313" key="2">
    <source>
        <dbReference type="Proteomes" id="UP000886674"/>
    </source>
</evidence>
<dbReference type="Pfam" id="PF18742">
    <property type="entry name" value="DpnII-MboI"/>
    <property type="match status" value="1"/>
</dbReference>
<proteinExistence type="predicted"/>
<dbReference type="Proteomes" id="UP000886674">
    <property type="component" value="Unassembled WGS sequence"/>
</dbReference>
<reference evidence="1" key="1">
    <citation type="journal article" date="2021" name="Proc. Natl. Acad. Sci. U.S.A.">
        <title>Global biogeography of chemosynthetic symbionts reveals both localized and globally distributed symbiont groups. .</title>
        <authorList>
            <person name="Osvatic J.T."/>
            <person name="Wilkins L.G.E."/>
            <person name="Leibrecht L."/>
            <person name="Leray M."/>
            <person name="Zauner S."/>
            <person name="Polzin J."/>
            <person name="Camacho Y."/>
            <person name="Gros O."/>
            <person name="van Gils J.A."/>
            <person name="Eisen J.A."/>
            <person name="Petersen J.M."/>
            <person name="Yuen B."/>
        </authorList>
    </citation>
    <scope>NUCLEOTIDE SEQUENCE</scope>
    <source>
        <strain evidence="1">MAGclacostrist055</strain>
    </source>
</reference>
<sequence>MNSDRSSADIATAVSTLNQKYGAASVAAAEAVAVDVGRIVKALEEFMECVRYLNTRRSTSAILKLDSEAAVQDALYLMLRPWVLDLIPENPTDRVAASRYTIKDFLCRSAKTVIEAKYVRDSNHGKYITKELHDDIETYRHHPACRHLIFFIYDPDALIPDRAALERQIAVERVYDGVPLTCHLVVKP</sequence>
<dbReference type="AlphaFoldDB" id="A0A9E4NQ66"/>
<gene>
    <name evidence="1" type="ORF">JAY77_23240</name>
</gene>
<comment type="caution">
    <text evidence="1">The sequence shown here is derived from an EMBL/GenBank/DDBJ whole genome shotgun (WGS) entry which is preliminary data.</text>
</comment>